<evidence type="ECO:0000256" key="1">
    <source>
        <dbReference type="SAM" id="MobiDB-lite"/>
    </source>
</evidence>
<evidence type="ECO:0000313" key="2">
    <source>
        <dbReference type="EMBL" id="NYE50410.1"/>
    </source>
</evidence>
<proteinExistence type="predicted"/>
<comment type="caution">
    <text evidence="2">The sequence shown here is derived from an EMBL/GenBank/DDBJ whole genome shotgun (WGS) entry which is preliminary data.</text>
</comment>
<sequence length="168" mass="18611">MPISAHPADSNPEPVRLPHTHVHEQQPDLVERVTVGLRAHESVVMGAPTERDRQRIVAAGKVAGKRIKRNVAIAVTENGVLIEFEDLRDPLAQPRQSPEVSRERELGPVPEEEDDPSPLLRFDPELLNPAGPRGGEVPDGTDPEADAPLPRRVPGTSPRPWEWSRRRS</sequence>
<organism evidence="2 3">
    <name type="scientific">Spinactinospora alkalitolerans</name>
    <dbReference type="NCBI Taxonomy" id="687207"/>
    <lineage>
        <taxon>Bacteria</taxon>
        <taxon>Bacillati</taxon>
        <taxon>Actinomycetota</taxon>
        <taxon>Actinomycetes</taxon>
        <taxon>Streptosporangiales</taxon>
        <taxon>Nocardiopsidaceae</taxon>
        <taxon>Spinactinospora</taxon>
    </lineage>
</organism>
<name>A0A852U8Z7_9ACTN</name>
<evidence type="ECO:0000313" key="3">
    <source>
        <dbReference type="Proteomes" id="UP000589036"/>
    </source>
</evidence>
<feature type="region of interest" description="Disordered" evidence="1">
    <location>
        <begin position="1"/>
        <end position="26"/>
    </location>
</feature>
<dbReference type="AlphaFoldDB" id="A0A852U8Z7"/>
<reference evidence="2 3" key="1">
    <citation type="submission" date="2020-07" db="EMBL/GenBank/DDBJ databases">
        <title>Sequencing the genomes of 1000 actinobacteria strains.</title>
        <authorList>
            <person name="Klenk H.-P."/>
        </authorList>
    </citation>
    <scope>NUCLEOTIDE SEQUENCE [LARGE SCALE GENOMIC DNA]</scope>
    <source>
        <strain evidence="2 3">CXB654</strain>
    </source>
</reference>
<protein>
    <submittedName>
        <fullName evidence="2">Uncharacterized protein</fullName>
    </submittedName>
</protein>
<accession>A0A852U8Z7</accession>
<feature type="region of interest" description="Disordered" evidence="1">
    <location>
        <begin position="86"/>
        <end position="168"/>
    </location>
</feature>
<dbReference type="RefSeq" id="WP_179645895.1">
    <property type="nucleotide sequence ID" value="NZ_BAAAYY010000014.1"/>
</dbReference>
<keyword evidence="3" id="KW-1185">Reference proteome</keyword>
<gene>
    <name evidence="2" type="ORF">HDA32_005530</name>
</gene>
<dbReference type="EMBL" id="JACCCC010000001">
    <property type="protein sequence ID" value="NYE50410.1"/>
    <property type="molecule type" value="Genomic_DNA"/>
</dbReference>
<dbReference type="Proteomes" id="UP000589036">
    <property type="component" value="Unassembled WGS sequence"/>
</dbReference>